<proteinExistence type="predicted"/>
<accession>A0A382FWH8</accession>
<dbReference type="EMBL" id="UINC01052073">
    <property type="protein sequence ID" value="SVB66972.1"/>
    <property type="molecule type" value="Genomic_DNA"/>
</dbReference>
<reference evidence="1" key="1">
    <citation type="submission" date="2018-05" db="EMBL/GenBank/DDBJ databases">
        <authorList>
            <person name="Lanie J.A."/>
            <person name="Ng W.-L."/>
            <person name="Kazmierczak K.M."/>
            <person name="Andrzejewski T.M."/>
            <person name="Davidsen T.M."/>
            <person name="Wayne K.J."/>
            <person name="Tettelin H."/>
            <person name="Glass J.I."/>
            <person name="Rusch D."/>
            <person name="Podicherti R."/>
            <person name="Tsui H.-C.T."/>
            <person name="Winkler M.E."/>
        </authorList>
    </citation>
    <scope>NUCLEOTIDE SEQUENCE</scope>
</reference>
<organism evidence="1">
    <name type="scientific">marine metagenome</name>
    <dbReference type="NCBI Taxonomy" id="408172"/>
    <lineage>
        <taxon>unclassified sequences</taxon>
        <taxon>metagenomes</taxon>
        <taxon>ecological metagenomes</taxon>
    </lineage>
</organism>
<feature type="non-terminal residue" evidence="1">
    <location>
        <position position="54"/>
    </location>
</feature>
<evidence type="ECO:0000313" key="1">
    <source>
        <dbReference type="EMBL" id="SVB66972.1"/>
    </source>
</evidence>
<dbReference type="AlphaFoldDB" id="A0A382FWH8"/>
<sequence>MAHVQDFFDTVVHFGIKRVSKSDTTKDLSETEKPFNLGKVLRFFSEMGDAYYNK</sequence>
<gene>
    <name evidence="1" type="ORF">METZ01_LOCUS219826</name>
</gene>
<name>A0A382FWH8_9ZZZZ</name>
<protein>
    <submittedName>
        <fullName evidence="1">Uncharacterized protein</fullName>
    </submittedName>
</protein>